<comment type="caution">
    <text evidence="1">The sequence shown here is derived from an EMBL/GenBank/DDBJ whole genome shotgun (WGS) entry which is preliminary data.</text>
</comment>
<evidence type="ECO:0000313" key="1">
    <source>
        <dbReference type="EMBL" id="KKL97737.1"/>
    </source>
</evidence>
<sequence length="161" mass="18105">MPHKSNPILFRPSTVRLLLFGSSPSTIPRFVMTVVVDAINRMFGCRSRSDISKEFIKIFVEDFDSSTTPVFKVSGIFRISTPGSHRTPYHPFRMFSLIHSAAGGLYDFARLIVKSPAIFALRFQTIFTTLVFAKETFIFPLVTFGTLLHTTLYTQCIGGLT</sequence>
<accession>A0A0F9JFG6</accession>
<gene>
    <name evidence="1" type="ORF">LCGC14_1831390</name>
</gene>
<proteinExistence type="predicted"/>
<protein>
    <submittedName>
        <fullName evidence="1">Uncharacterized protein</fullName>
    </submittedName>
</protein>
<name>A0A0F9JFG6_9ZZZZ</name>
<dbReference type="EMBL" id="LAZR01018094">
    <property type="protein sequence ID" value="KKL97737.1"/>
    <property type="molecule type" value="Genomic_DNA"/>
</dbReference>
<reference evidence="1" key="1">
    <citation type="journal article" date="2015" name="Nature">
        <title>Complex archaea that bridge the gap between prokaryotes and eukaryotes.</title>
        <authorList>
            <person name="Spang A."/>
            <person name="Saw J.H."/>
            <person name="Jorgensen S.L."/>
            <person name="Zaremba-Niedzwiedzka K."/>
            <person name="Martijn J."/>
            <person name="Lind A.E."/>
            <person name="van Eijk R."/>
            <person name="Schleper C."/>
            <person name="Guy L."/>
            <person name="Ettema T.J."/>
        </authorList>
    </citation>
    <scope>NUCLEOTIDE SEQUENCE</scope>
</reference>
<organism evidence="1">
    <name type="scientific">marine sediment metagenome</name>
    <dbReference type="NCBI Taxonomy" id="412755"/>
    <lineage>
        <taxon>unclassified sequences</taxon>
        <taxon>metagenomes</taxon>
        <taxon>ecological metagenomes</taxon>
    </lineage>
</organism>
<dbReference type="AlphaFoldDB" id="A0A0F9JFG6"/>